<reference evidence="2 3" key="1">
    <citation type="journal article" date="2010" name="Environ. Microbiol.">
        <title>Genomic analysis of oceanic cyanobacterial myoviruses compared with T4-like myoviruses from diverse hosts and environments.</title>
        <authorList>
            <person name="Sullivan M.B."/>
            <person name="Huang K.H."/>
            <person name="Ignacio-Espinoza J.C."/>
            <person name="Berlin A.M."/>
            <person name="Kelly L."/>
            <person name="Weigele P.R."/>
            <person name="DeFrancesco A.S."/>
            <person name="Kern S.E."/>
            <person name="Thompson L.R."/>
            <person name="Young S."/>
            <person name="Yandava C."/>
            <person name="Fu R."/>
            <person name="Krastins B."/>
            <person name="Chase M."/>
            <person name="Sarracino D."/>
            <person name="Osburne M.S."/>
            <person name="Henn M.R."/>
            <person name="Chisholm S.W."/>
        </authorList>
    </citation>
    <scope>NUCLEOTIDE SEQUENCE [LARGE SCALE GENOMIC DNA]</scope>
    <source>
        <strain evidence="2">M4-247</strain>
    </source>
</reference>
<proteinExistence type="predicted"/>
<keyword evidence="3" id="KW-1185">Reference proteome</keyword>
<sequence length="56" mass="6515">MCGCDNQTYVCGNTYGGQNMKYVIQLVEPKEEPEIPRVGTERPRRRTTRLSDVRIR</sequence>
<dbReference type="RefSeq" id="YP_004322611.1">
    <property type="nucleotide sequence ID" value="NC_015280.1"/>
</dbReference>
<dbReference type="GeneID" id="10327099"/>
<dbReference type="KEGG" id="vg:10327099"/>
<name>E3SN17_9CAUD</name>
<dbReference type="EMBL" id="GU071101">
    <property type="protein sequence ID" value="ADO98810.1"/>
    <property type="molecule type" value="Genomic_DNA"/>
</dbReference>
<dbReference type="Proteomes" id="UP000006530">
    <property type="component" value="Segment"/>
</dbReference>
<gene>
    <name evidence="2" type="ORF">PHM1_186</name>
</gene>
<evidence type="ECO:0000313" key="3">
    <source>
        <dbReference type="Proteomes" id="UP000006530"/>
    </source>
</evidence>
<evidence type="ECO:0000313" key="2">
    <source>
        <dbReference type="EMBL" id="ADO98810.1"/>
    </source>
</evidence>
<organism evidence="2 3">
    <name type="scientific">Prochlorococcus phage P-HM1</name>
    <dbReference type="NCBI Taxonomy" id="445700"/>
    <lineage>
        <taxon>Viruses</taxon>
        <taxon>Duplodnaviria</taxon>
        <taxon>Heunggongvirae</taxon>
        <taxon>Uroviricota</taxon>
        <taxon>Caudoviricetes</taxon>
        <taxon>Eurybiavirus</taxon>
        <taxon>Eurybiavirus PHM2</taxon>
    </lineage>
</organism>
<protein>
    <submittedName>
        <fullName evidence="2">Uncharacterized protein</fullName>
    </submittedName>
</protein>
<accession>E3SN17</accession>
<dbReference type="OrthoDB" id="37517at10239"/>
<feature type="region of interest" description="Disordered" evidence="1">
    <location>
        <begin position="34"/>
        <end position="56"/>
    </location>
</feature>
<evidence type="ECO:0000256" key="1">
    <source>
        <dbReference type="SAM" id="MobiDB-lite"/>
    </source>
</evidence>